<dbReference type="Proteomes" id="UP001430848">
    <property type="component" value="Unassembled WGS sequence"/>
</dbReference>
<proteinExistence type="predicted"/>
<accession>A0ABR1P0L1</accession>
<keyword evidence="2" id="KW-1185">Reference proteome</keyword>
<reference evidence="1 2" key="1">
    <citation type="submission" date="2024-02" db="EMBL/GenBank/DDBJ databases">
        <title>De novo assembly and annotation of 12 fungi associated with fruit tree decline syndrome in Ontario, Canada.</title>
        <authorList>
            <person name="Sulman M."/>
            <person name="Ellouze W."/>
            <person name="Ilyukhin E."/>
        </authorList>
    </citation>
    <scope>NUCLEOTIDE SEQUENCE [LARGE SCALE GENOMIC DNA]</scope>
    <source>
        <strain evidence="1 2">M169</strain>
    </source>
</reference>
<name>A0ABR1P0L1_DIAER</name>
<dbReference type="EMBL" id="JAKNSF020000064">
    <property type="protein sequence ID" value="KAK7722843.1"/>
    <property type="molecule type" value="Genomic_DNA"/>
</dbReference>
<organism evidence="1 2">
    <name type="scientific">Diaporthe eres</name>
    <name type="common">Phomopsis oblonga</name>
    <dbReference type="NCBI Taxonomy" id="83184"/>
    <lineage>
        <taxon>Eukaryota</taxon>
        <taxon>Fungi</taxon>
        <taxon>Dikarya</taxon>
        <taxon>Ascomycota</taxon>
        <taxon>Pezizomycotina</taxon>
        <taxon>Sordariomycetes</taxon>
        <taxon>Sordariomycetidae</taxon>
        <taxon>Diaporthales</taxon>
        <taxon>Diaporthaceae</taxon>
        <taxon>Diaporthe</taxon>
        <taxon>Diaporthe eres species complex</taxon>
    </lineage>
</organism>
<evidence type="ECO:0000313" key="1">
    <source>
        <dbReference type="EMBL" id="KAK7722843.1"/>
    </source>
</evidence>
<gene>
    <name evidence="1" type="ORF">SLS63_009117</name>
</gene>
<evidence type="ECO:0000313" key="2">
    <source>
        <dbReference type="Proteomes" id="UP001430848"/>
    </source>
</evidence>
<comment type="caution">
    <text evidence="1">The sequence shown here is derived from an EMBL/GenBank/DDBJ whole genome shotgun (WGS) entry which is preliminary data.</text>
</comment>
<sequence length="78" mass="8772">MAGSDQRAQYDVREKIGMIGSIPPPPRDDTKIKVLHEIMGVLSDKMKTLSKEEAVQAEKRVVLDEKMDILSKMLDVMS</sequence>
<protein>
    <submittedName>
        <fullName evidence="1">Uncharacterized protein</fullName>
    </submittedName>
</protein>